<dbReference type="GO" id="GO:0006508">
    <property type="term" value="P:proteolysis"/>
    <property type="evidence" value="ECO:0007669"/>
    <property type="project" value="UniProtKB-KW"/>
</dbReference>
<dbReference type="PANTHER" id="PTHR32060:SF22">
    <property type="entry name" value="CARBOXYL-TERMINAL-PROCESSING PEPTIDASE 3, CHLOROPLASTIC"/>
    <property type="match status" value="1"/>
</dbReference>
<dbReference type="PROSITE" id="PS51257">
    <property type="entry name" value="PROKAR_LIPOPROTEIN"/>
    <property type="match status" value="1"/>
</dbReference>
<dbReference type="GO" id="GO:0030288">
    <property type="term" value="C:outer membrane-bounded periplasmic space"/>
    <property type="evidence" value="ECO:0007669"/>
    <property type="project" value="TreeGrafter"/>
</dbReference>
<dbReference type="InterPro" id="IPR004447">
    <property type="entry name" value="Peptidase_S41A"/>
</dbReference>
<dbReference type="Pfam" id="PF00595">
    <property type="entry name" value="PDZ"/>
    <property type="match status" value="1"/>
</dbReference>
<dbReference type="SMART" id="SM00245">
    <property type="entry name" value="TSPc"/>
    <property type="match status" value="1"/>
</dbReference>
<keyword evidence="2 5" id="KW-0645">Protease</keyword>
<dbReference type="SUPFAM" id="SSF52096">
    <property type="entry name" value="ClpP/crotonase"/>
    <property type="match status" value="1"/>
</dbReference>
<evidence type="ECO:0000256" key="2">
    <source>
        <dbReference type="ARBA" id="ARBA00022670"/>
    </source>
</evidence>
<dbReference type="EMBL" id="FMZH01000003">
    <property type="protein sequence ID" value="SDC80422.1"/>
    <property type="molecule type" value="Genomic_DNA"/>
</dbReference>
<organism evidence="8 9">
    <name type="scientific">Pedobacter soli</name>
    <dbReference type="NCBI Taxonomy" id="390242"/>
    <lineage>
        <taxon>Bacteria</taxon>
        <taxon>Pseudomonadati</taxon>
        <taxon>Bacteroidota</taxon>
        <taxon>Sphingobacteriia</taxon>
        <taxon>Sphingobacteriales</taxon>
        <taxon>Sphingobacteriaceae</taxon>
        <taxon>Pedobacter</taxon>
    </lineage>
</organism>
<dbReference type="Proteomes" id="UP000199455">
    <property type="component" value="Unassembled WGS sequence"/>
</dbReference>
<dbReference type="Gene3D" id="3.90.226.10">
    <property type="entry name" value="2-enoyl-CoA Hydratase, Chain A, domain 1"/>
    <property type="match status" value="1"/>
</dbReference>
<dbReference type="InterPro" id="IPR029045">
    <property type="entry name" value="ClpP/crotonase-like_dom_sf"/>
</dbReference>
<proteinExistence type="inferred from homology"/>
<keyword evidence="9" id="KW-1185">Reference proteome</keyword>
<dbReference type="Pfam" id="PF03572">
    <property type="entry name" value="Peptidase_S41"/>
    <property type="match status" value="1"/>
</dbReference>
<dbReference type="STRING" id="390242.SAMN04488024_10374"/>
<dbReference type="Gene3D" id="2.30.42.10">
    <property type="match status" value="1"/>
</dbReference>
<sequence>MDFKSFKEMLRRIFFVIFTAAVLACHAAPKTQPMVEGVTNVKPDEQQQLVIKEVVNLIESYNYKKIQVNDSISSLILDKYIKSLDPGRNYFLATDIKEFEKYRYTLDDDFKNGDLSAPFYIYNVYAKRLNEYFTYSLAQIKTKFDFNQTDSYVYDREKMPWAATSTALNDTWKKRVKYELVNLNLAGTAEAKNVETLTKRYQNLQSQTSKTNNQDVFQILMDAFTESIDPHTNYFVPARATEFNEEMARSFEGIGARLQLENEVVKISEIIPGGPAFKGKQLSAGDRIIAVAQGDGEFVDVIGWRLDVTVTKIKGPKGTKVRLKVIPVGKEMSSKPVIIELVREKIILEDQSAKKKVKTINSNGKDYKIGIISVPAFYADFKAANAGDKNYKSTTRDVRKLIDSLKNIDKVNAIVMDLRGNGGGSLVEAISLTGLFIDKGPVVQVKDLRGKIEVDEDENAGVAWNGPFGVMVDRLSASASEIFAGAIQDYGRGIVMGSQTYGKGTVQSSIDLNKLVNPNMLQRIAGLISKDKTIGTSPSSANPADINLGQINLTMAKFYRVAGSSTQHKGVTPDIVFPSVYPMDKIGEDTEPSALPWDVIASSNFKPVANLAAVKAQLIKNSEQRVANSLDFKYLKQDIADLKKRDAEVSVTLNEAKLKAERDAQEAKSLARQNELRALRGLPAIKKGDKVTKQDVFDFIEDESLKVMGDFMQQSGNYVMNLGIPAAEKINK</sequence>
<keyword evidence="4 5" id="KW-0720">Serine protease</keyword>
<dbReference type="NCBIfam" id="TIGR00225">
    <property type="entry name" value="prc"/>
    <property type="match status" value="1"/>
</dbReference>
<feature type="signal peptide" evidence="6">
    <location>
        <begin position="1"/>
        <end position="27"/>
    </location>
</feature>
<keyword evidence="3 5" id="KW-0378">Hydrolase</keyword>
<dbReference type="InterPro" id="IPR036034">
    <property type="entry name" value="PDZ_sf"/>
</dbReference>
<feature type="domain" description="PDZ" evidence="7">
    <location>
        <begin position="244"/>
        <end position="291"/>
    </location>
</feature>
<reference evidence="9" key="1">
    <citation type="submission" date="2016-10" db="EMBL/GenBank/DDBJ databases">
        <authorList>
            <person name="Varghese N."/>
            <person name="Submissions S."/>
        </authorList>
    </citation>
    <scope>NUCLEOTIDE SEQUENCE [LARGE SCALE GENOMIC DNA]</scope>
    <source>
        <strain evidence="9">DSM 18609</strain>
    </source>
</reference>
<evidence type="ECO:0000256" key="4">
    <source>
        <dbReference type="ARBA" id="ARBA00022825"/>
    </source>
</evidence>
<dbReference type="InterPro" id="IPR040573">
    <property type="entry name" value="TSP_N"/>
</dbReference>
<evidence type="ECO:0000313" key="8">
    <source>
        <dbReference type="EMBL" id="SDC80422.1"/>
    </source>
</evidence>
<feature type="chain" id="PRO_5011746602" evidence="6">
    <location>
        <begin position="28"/>
        <end position="732"/>
    </location>
</feature>
<dbReference type="InterPro" id="IPR020992">
    <property type="entry name" value="Tail_Prtase_C"/>
</dbReference>
<accession>A0A1G6PJK1</accession>
<protein>
    <submittedName>
        <fullName evidence="8">C-terminal processing peptidase-1. Serine peptidase. MEROPS family S41A</fullName>
    </submittedName>
</protein>
<evidence type="ECO:0000313" key="9">
    <source>
        <dbReference type="Proteomes" id="UP000199455"/>
    </source>
</evidence>
<dbReference type="InterPro" id="IPR001478">
    <property type="entry name" value="PDZ"/>
</dbReference>
<dbReference type="Pfam" id="PF11818">
    <property type="entry name" value="DUF3340"/>
    <property type="match status" value="1"/>
</dbReference>
<dbReference type="CDD" id="cd06782">
    <property type="entry name" value="cpPDZ_CPP-like"/>
    <property type="match status" value="1"/>
</dbReference>
<evidence type="ECO:0000256" key="3">
    <source>
        <dbReference type="ARBA" id="ARBA00022801"/>
    </source>
</evidence>
<evidence type="ECO:0000256" key="6">
    <source>
        <dbReference type="SAM" id="SignalP"/>
    </source>
</evidence>
<dbReference type="SUPFAM" id="SSF50156">
    <property type="entry name" value="PDZ domain-like"/>
    <property type="match status" value="1"/>
</dbReference>
<dbReference type="GO" id="GO:0007165">
    <property type="term" value="P:signal transduction"/>
    <property type="evidence" value="ECO:0007669"/>
    <property type="project" value="TreeGrafter"/>
</dbReference>
<dbReference type="InterPro" id="IPR005151">
    <property type="entry name" value="Tail-specific_protease"/>
</dbReference>
<dbReference type="CDD" id="cd07560">
    <property type="entry name" value="Peptidase_S41_CPP"/>
    <property type="match status" value="1"/>
</dbReference>
<dbReference type="Pfam" id="PF17804">
    <property type="entry name" value="TSP_NTD"/>
    <property type="match status" value="1"/>
</dbReference>
<dbReference type="AlphaFoldDB" id="A0A1G6PJK1"/>
<evidence type="ECO:0000256" key="5">
    <source>
        <dbReference type="RuleBase" id="RU004404"/>
    </source>
</evidence>
<dbReference type="PROSITE" id="PS50106">
    <property type="entry name" value="PDZ"/>
    <property type="match status" value="1"/>
</dbReference>
<gene>
    <name evidence="8" type="ORF">SAMN04488024_10374</name>
</gene>
<keyword evidence="6" id="KW-0732">Signal</keyword>
<comment type="similarity">
    <text evidence="1 5">Belongs to the peptidase S41A family.</text>
</comment>
<dbReference type="PANTHER" id="PTHR32060">
    <property type="entry name" value="TAIL-SPECIFIC PROTEASE"/>
    <property type="match status" value="1"/>
</dbReference>
<evidence type="ECO:0000259" key="7">
    <source>
        <dbReference type="PROSITE" id="PS50106"/>
    </source>
</evidence>
<dbReference type="GO" id="GO:0004175">
    <property type="term" value="F:endopeptidase activity"/>
    <property type="evidence" value="ECO:0007669"/>
    <property type="project" value="TreeGrafter"/>
</dbReference>
<evidence type="ECO:0000256" key="1">
    <source>
        <dbReference type="ARBA" id="ARBA00009179"/>
    </source>
</evidence>
<name>A0A1G6PJK1_9SPHI</name>
<dbReference type="GO" id="GO:0008236">
    <property type="term" value="F:serine-type peptidase activity"/>
    <property type="evidence" value="ECO:0007669"/>
    <property type="project" value="UniProtKB-KW"/>
</dbReference>
<dbReference type="SMART" id="SM00228">
    <property type="entry name" value="PDZ"/>
    <property type="match status" value="1"/>
</dbReference>